<reference evidence="14" key="1">
    <citation type="submission" date="2021-06" db="EMBL/GenBank/DDBJ databases">
        <authorList>
            <person name="Hodson N. C."/>
            <person name="Mongue J. A."/>
            <person name="Jaron S. K."/>
        </authorList>
    </citation>
    <scope>NUCLEOTIDE SEQUENCE</scope>
</reference>
<dbReference type="AlphaFoldDB" id="A0A8J2L1G6"/>
<comment type="caution">
    <text evidence="14">The sequence shown here is derived from an EMBL/GenBank/DDBJ whole genome shotgun (WGS) entry which is preliminary data.</text>
</comment>
<keyword evidence="1" id="KW-0597">Phosphoprotein</keyword>
<dbReference type="GO" id="GO:0005524">
    <property type="term" value="F:ATP binding"/>
    <property type="evidence" value="ECO:0007669"/>
    <property type="project" value="UniProtKB-UniRule"/>
</dbReference>
<comment type="similarity">
    <text evidence="9">Belongs to the protein kinase superfamily. Tyr protein kinase family. Fes/fps subfamily.</text>
</comment>
<organism evidence="14 15">
    <name type="scientific">Allacma fusca</name>
    <dbReference type="NCBI Taxonomy" id="39272"/>
    <lineage>
        <taxon>Eukaryota</taxon>
        <taxon>Metazoa</taxon>
        <taxon>Ecdysozoa</taxon>
        <taxon>Arthropoda</taxon>
        <taxon>Hexapoda</taxon>
        <taxon>Collembola</taxon>
        <taxon>Symphypleona</taxon>
        <taxon>Sminthuridae</taxon>
        <taxon>Allacma</taxon>
    </lineage>
</organism>
<dbReference type="EC" id="2.7.10.2" evidence="9"/>
<dbReference type="InterPro" id="IPR016250">
    <property type="entry name" value="Tyr-prot_kinase_Fes/Fps"/>
</dbReference>
<keyword evidence="15" id="KW-1185">Reference proteome</keyword>
<keyword evidence="10" id="KW-0727">SH2 domain</keyword>
<name>A0A8J2L1G6_9HEXA</name>
<evidence type="ECO:0000256" key="3">
    <source>
        <dbReference type="ARBA" id="ARBA00022741"/>
    </source>
</evidence>
<keyword evidence="5 9" id="KW-0067">ATP-binding</keyword>
<dbReference type="PROSITE" id="PS50011">
    <property type="entry name" value="PROTEIN_KINASE_DOM"/>
    <property type="match status" value="1"/>
</dbReference>
<feature type="binding site" evidence="11">
    <location>
        <position position="640"/>
    </location>
    <ligand>
        <name>ATP</name>
        <dbReference type="ChEBI" id="CHEBI:30616"/>
    </ligand>
</feature>
<dbReference type="Pfam" id="PF07714">
    <property type="entry name" value="PK_Tyr_Ser-Thr"/>
    <property type="match status" value="1"/>
</dbReference>
<dbReference type="PROSITE" id="PS00109">
    <property type="entry name" value="PROTEIN_KINASE_TYR"/>
    <property type="match status" value="1"/>
</dbReference>
<evidence type="ECO:0000256" key="6">
    <source>
        <dbReference type="ARBA" id="ARBA00023054"/>
    </source>
</evidence>
<dbReference type="SMART" id="SM00219">
    <property type="entry name" value="TyrKc"/>
    <property type="match status" value="1"/>
</dbReference>
<dbReference type="InterPro" id="IPR035849">
    <property type="entry name" value="Fes/Fps/Fer_SH2"/>
</dbReference>
<dbReference type="PROSITE" id="PS50001">
    <property type="entry name" value="SH2"/>
    <property type="match status" value="1"/>
</dbReference>
<evidence type="ECO:0000313" key="15">
    <source>
        <dbReference type="Proteomes" id="UP000708208"/>
    </source>
</evidence>
<evidence type="ECO:0000256" key="11">
    <source>
        <dbReference type="PROSITE-ProRule" id="PRU10141"/>
    </source>
</evidence>
<keyword evidence="7 9" id="KW-0829">Tyrosine-protein kinase</keyword>
<evidence type="ECO:0000256" key="4">
    <source>
        <dbReference type="ARBA" id="ARBA00022777"/>
    </source>
</evidence>
<evidence type="ECO:0000259" key="13">
    <source>
        <dbReference type="PROSITE" id="PS50011"/>
    </source>
</evidence>
<dbReference type="GO" id="GO:0002009">
    <property type="term" value="P:morphogenesis of an epithelium"/>
    <property type="evidence" value="ECO:0007669"/>
    <property type="project" value="UniProtKB-ARBA"/>
</dbReference>
<dbReference type="OrthoDB" id="546826at2759"/>
<evidence type="ECO:0000256" key="10">
    <source>
        <dbReference type="PROSITE-ProRule" id="PRU00191"/>
    </source>
</evidence>
<evidence type="ECO:0000256" key="9">
    <source>
        <dbReference type="PIRNR" id="PIRNR000632"/>
    </source>
</evidence>
<protein>
    <recommendedName>
        <fullName evidence="9">Tyrosine-protein kinase</fullName>
        <ecNumber evidence="9">2.7.10.2</ecNumber>
    </recommendedName>
</protein>
<evidence type="ECO:0000256" key="8">
    <source>
        <dbReference type="ARBA" id="ARBA00051245"/>
    </source>
</evidence>
<dbReference type="Pfam" id="PF00017">
    <property type="entry name" value="SH2"/>
    <property type="match status" value="1"/>
</dbReference>
<keyword evidence="4 9" id="KW-0418">Kinase</keyword>
<dbReference type="Proteomes" id="UP000708208">
    <property type="component" value="Unassembled WGS sequence"/>
</dbReference>
<dbReference type="FunFam" id="3.30.505.10:FF:000051">
    <property type="entry name" value="Tyrosine-protein kinase"/>
    <property type="match status" value="1"/>
</dbReference>
<evidence type="ECO:0000256" key="1">
    <source>
        <dbReference type="ARBA" id="ARBA00022553"/>
    </source>
</evidence>
<dbReference type="CDD" id="cd10361">
    <property type="entry name" value="SH2_Fps_family"/>
    <property type="match status" value="1"/>
</dbReference>
<gene>
    <name evidence="14" type="ORF">AFUS01_LOCUS33869</name>
</gene>
<evidence type="ECO:0000256" key="5">
    <source>
        <dbReference type="ARBA" id="ARBA00022840"/>
    </source>
</evidence>
<evidence type="ECO:0000259" key="12">
    <source>
        <dbReference type="PROSITE" id="PS50001"/>
    </source>
</evidence>
<sequence>MFLLLSLQTVFDLSSIFQHVIFDPVIKMSSNVSFALNLQSERGQKSIMTRIESEVRILDNLRKFLVAQIKAGKDYAGSVGAATGSAMKTLVDGSGASVETDSVVNKVCLHILEEVQSAVTTIKENVEFLNSTALHSLNDLIAEKKTFAKLAAEHYHRIKGKLDQYGEKVHKGRTEYVRNFQLYETARTKYEEQCTKGKGGRKTEEMREKFFNARRRLNISHTEYLIIIHEASEYDRDFRTILLPGLLQAQQNWLEKQMTKWKEILEQLWKNGPWLSSMQAKFNTFEFSNEYLELISKNKSQPLQSLNFQFEPAQHSSLAAAQSSLIVDSSTIDYIRGRLSDLTKRIKSADHLSGEKQDQQTKLKNTLRKHAQNERYLSLNNRSLYKFCMTHPFRQDEMKQIEITELRCESDRARSTKNYLEAHFKGKVSESPMSARQSLRDDTVSLISENSSKKGTNRFATLLRNVRFKKTVSFEEEVVNSGGTANVTDISDIPNTAIVKGMSILLEEEWFHGVLPREDVVRLLCSDGDFLIRETTKNEERQIVLSVYWNGPKHFIIQTTPDGQFRFEGPIFPSVKELMNHYIKNKEPITNRSGALVKKPVKRENWELNNDDVELIEKIGKGNFGDVYKASYNGQLVAVKTCKVSLPDEQKKKFLQEGRILKQYQHPNIVRLVGICVQKQPIMIVMELVSGGSLLTHLKSKGVTLSSRNLAKMCLDAAAGMKYLEEKGCIHRDLAARNCLLDTNDSVKISDFGMSREEKEYTVSDGMKQIPIKWTAPEALNYGKYTSLSDVWSYGILMWEIFSRGATPYQGMTNSKSREMVEAGYRMPAPDGMPDLIYQLMARCWQYEPEQRPRFSEIHSELVVTVDSDLI</sequence>
<dbReference type="GO" id="GO:0004715">
    <property type="term" value="F:non-membrane spanning protein tyrosine kinase activity"/>
    <property type="evidence" value="ECO:0007669"/>
    <property type="project" value="UniProtKB-EC"/>
</dbReference>
<keyword evidence="3 9" id="KW-0547">Nucleotide-binding</keyword>
<dbReference type="FunFam" id="1.10.510.10:FF:000212">
    <property type="entry name" value="Tyrosine-protein kinase"/>
    <property type="match status" value="1"/>
</dbReference>
<proteinExistence type="inferred from homology"/>
<dbReference type="InterPro" id="IPR001245">
    <property type="entry name" value="Ser-Thr/Tyr_kinase_cat_dom"/>
</dbReference>
<evidence type="ECO:0000313" key="14">
    <source>
        <dbReference type="EMBL" id="CAG7823668.1"/>
    </source>
</evidence>
<dbReference type="InterPro" id="IPR000980">
    <property type="entry name" value="SH2"/>
</dbReference>
<keyword evidence="6" id="KW-0175">Coiled coil</keyword>
<keyword evidence="2 9" id="KW-0808">Transferase</keyword>
<dbReference type="InterPro" id="IPR020635">
    <property type="entry name" value="Tyr_kinase_cat_dom"/>
</dbReference>
<dbReference type="EMBL" id="CAJVCH010530252">
    <property type="protein sequence ID" value="CAG7823668.1"/>
    <property type="molecule type" value="Genomic_DNA"/>
</dbReference>
<dbReference type="PANTHER" id="PTHR24418">
    <property type="entry name" value="TYROSINE-PROTEIN KINASE"/>
    <property type="match status" value="1"/>
</dbReference>
<evidence type="ECO:0000256" key="2">
    <source>
        <dbReference type="ARBA" id="ARBA00022679"/>
    </source>
</evidence>
<dbReference type="InterPro" id="IPR017441">
    <property type="entry name" value="Protein_kinase_ATP_BS"/>
</dbReference>
<dbReference type="SMART" id="SM00252">
    <property type="entry name" value="SH2"/>
    <property type="match status" value="1"/>
</dbReference>
<feature type="domain" description="SH2" evidence="12">
    <location>
        <begin position="510"/>
        <end position="601"/>
    </location>
</feature>
<dbReference type="FunFam" id="3.30.200.20:FF:000089">
    <property type="entry name" value="Tyrosine-protein kinase"/>
    <property type="match status" value="1"/>
</dbReference>
<evidence type="ECO:0000256" key="7">
    <source>
        <dbReference type="ARBA" id="ARBA00023137"/>
    </source>
</evidence>
<dbReference type="InterPro" id="IPR050198">
    <property type="entry name" value="Non-receptor_tyrosine_kinases"/>
</dbReference>
<accession>A0A8J2L1G6</accession>
<feature type="domain" description="Protein kinase" evidence="13">
    <location>
        <begin position="613"/>
        <end position="862"/>
    </location>
</feature>
<dbReference type="InterPro" id="IPR008266">
    <property type="entry name" value="Tyr_kinase_AS"/>
</dbReference>
<dbReference type="PIRSF" id="PIRSF000632">
    <property type="entry name" value="TyrPK_fps"/>
    <property type="match status" value="1"/>
</dbReference>
<comment type="catalytic activity">
    <reaction evidence="8 9">
        <text>L-tyrosyl-[protein] + ATP = O-phospho-L-tyrosyl-[protein] + ADP + H(+)</text>
        <dbReference type="Rhea" id="RHEA:10596"/>
        <dbReference type="Rhea" id="RHEA-COMP:10136"/>
        <dbReference type="Rhea" id="RHEA-COMP:20101"/>
        <dbReference type="ChEBI" id="CHEBI:15378"/>
        <dbReference type="ChEBI" id="CHEBI:30616"/>
        <dbReference type="ChEBI" id="CHEBI:46858"/>
        <dbReference type="ChEBI" id="CHEBI:61978"/>
        <dbReference type="ChEBI" id="CHEBI:456216"/>
        <dbReference type="EC" id="2.7.10.2"/>
    </reaction>
</comment>
<dbReference type="InterPro" id="IPR000719">
    <property type="entry name" value="Prot_kinase_dom"/>
</dbReference>
<dbReference type="PROSITE" id="PS00107">
    <property type="entry name" value="PROTEIN_KINASE_ATP"/>
    <property type="match status" value="1"/>
</dbReference>